<protein>
    <submittedName>
        <fullName evidence="1">Uncharacterized protein</fullName>
    </submittedName>
</protein>
<gene>
    <name evidence="1" type="ORF">GOP47_0022771</name>
</gene>
<evidence type="ECO:0000313" key="2">
    <source>
        <dbReference type="Proteomes" id="UP000886520"/>
    </source>
</evidence>
<name>A0A9D4U745_ADICA</name>
<accession>A0A9D4U745</accession>
<proteinExistence type="predicted"/>
<organism evidence="1 2">
    <name type="scientific">Adiantum capillus-veneris</name>
    <name type="common">Maidenhair fern</name>
    <dbReference type="NCBI Taxonomy" id="13818"/>
    <lineage>
        <taxon>Eukaryota</taxon>
        <taxon>Viridiplantae</taxon>
        <taxon>Streptophyta</taxon>
        <taxon>Embryophyta</taxon>
        <taxon>Tracheophyta</taxon>
        <taxon>Polypodiopsida</taxon>
        <taxon>Polypodiidae</taxon>
        <taxon>Polypodiales</taxon>
        <taxon>Pteridineae</taxon>
        <taxon>Pteridaceae</taxon>
        <taxon>Vittarioideae</taxon>
        <taxon>Adiantum</taxon>
    </lineage>
</organism>
<dbReference type="Proteomes" id="UP000886520">
    <property type="component" value="Chromosome 22"/>
</dbReference>
<dbReference type="EMBL" id="JABFUD020000022">
    <property type="protein sequence ID" value="KAI5062232.1"/>
    <property type="molecule type" value="Genomic_DNA"/>
</dbReference>
<evidence type="ECO:0000313" key="1">
    <source>
        <dbReference type="EMBL" id="KAI5062232.1"/>
    </source>
</evidence>
<sequence length="95" mass="10869">MFEPQFFVVDRTAPYSRWELVLAGCRWDSGKSPTTLVHRYLPPTSFCRDWRPTRARSSLAFSFLNVQKSECNSQLTSAARRPSYSPLPPGSQVSR</sequence>
<reference evidence="1" key="1">
    <citation type="submission" date="2021-01" db="EMBL/GenBank/DDBJ databases">
        <title>Adiantum capillus-veneris genome.</title>
        <authorList>
            <person name="Fang Y."/>
            <person name="Liao Q."/>
        </authorList>
    </citation>
    <scope>NUCLEOTIDE SEQUENCE</scope>
    <source>
        <strain evidence="1">H3</strain>
        <tissue evidence="1">Leaf</tissue>
    </source>
</reference>
<dbReference type="AlphaFoldDB" id="A0A9D4U745"/>
<keyword evidence="2" id="KW-1185">Reference proteome</keyword>
<comment type="caution">
    <text evidence="1">The sequence shown here is derived from an EMBL/GenBank/DDBJ whole genome shotgun (WGS) entry which is preliminary data.</text>
</comment>